<organism evidence="2 3">
    <name type="scientific">Sclerotinia sclerotiorum (strain ATCC 18683 / 1980 / Ss-1)</name>
    <name type="common">White mold</name>
    <name type="synonym">Whetzelinia sclerotiorum</name>
    <dbReference type="NCBI Taxonomy" id="665079"/>
    <lineage>
        <taxon>Eukaryota</taxon>
        <taxon>Fungi</taxon>
        <taxon>Dikarya</taxon>
        <taxon>Ascomycota</taxon>
        <taxon>Pezizomycotina</taxon>
        <taxon>Leotiomycetes</taxon>
        <taxon>Helotiales</taxon>
        <taxon>Sclerotiniaceae</taxon>
        <taxon>Sclerotinia</taxon>
    </lineage>
</organism>
<keyword evidence="1" id="KW-0732">Signal</keyword>
<name>A0A1D9QGM3_SCLS1</name>
<dbReference type="OrthoDB" id="10261921at2759"/>
<evidence type="ECO:0000313" key="3">
    <source>
        <dbReference type="Proteomes" id="UP000177798"/>
    </source>
</evidence>
<dbReference type="EMBL" id="CP017825">
    <property type="protein sequence ID" value="APA14096.1"/>
    <property type="molecule type" value="Genomic_DNA"/>
</dbReference>
<feature type="signal peptide" evidence="1">
    <location>
        <begin position="1"/>
        <end position="26"/>
    </location>
</feature>
<feature type="chain" id="PRO_5010576290" evidence="1">
    <location>
        <begin position="27"/>
        <end position="211"/>
    </location>
</feature>
<gene>
    <name evidence="2" type="ORF">sscle_12g088660</name>
</gene>
<evidence type="ECO:0000256" key="1">
    <source>
        <dbReference type="SAM" id="SignalP"/>
    </source>
</evidence>
<dbReference type="KEGG" id="ssl:SS1G_11065"/>
<reference evidence="3" key="1">
    <citation type="journal article" date="2017" name="Genome Biol. Evol.">
        <title>The complete genome sequence of the phytopathogenic fungus Sclerotinia sclerotiorum reveals insights into the genome architecture of broad host range pathogens.</title>
        <authorList>
            <person name="Derbyshire M."/>
            <person name="Denton-Giles M."/>
            <person name="Hegedus D."/>
            <person name="Seifbarghy S."/>
            <person name="Rollins J."/>
            <person name="van Kan J."/>
            <person name="Seidl M.F."/>
            <person name="Faino L."/>
            <person name="Mbengue M."/>
            <person name="Navaud O."/>
            <person name="Raffaele S."/>
            <person name="Hammond-Kosack K."/>
            <person name="Heard S."/>
            <person name="Oliver R."/>
        </authorList>
    </citation>
    <scope>NUCLEOTIDE SEQUENCE [LARGE SCALE GENOMIC DNA]</scope>
    <source>
        <strain evidence="3">ATCC 18683 / 1980 / Ss-1</strain>
    </source>
</reference>
<proteinExistence type="predicted"/>
<dbReference type="AlphaFoldDB" id="A0A1D9QGM3"/>
<dbReference type="Proteomes" id="UP000177798">
    <property type="component" value="Chromosome 12"/>
</dbReference>
<accession>A0A1D9QGM3</accession>
<dbReference type="VEuPathDB" id="FungiDB:sscle_12g088660"/>
<sequence length="211" mass="23025">MKIGILVKMVSAALLMAHSIASKASSKATTTTSASVTATASAAAGSEARSGLHRHGKTLYICGGFLNHEDISLALEGLSSLFGPDRKSLSQFPSGRHLDKVVYTHNTAQAYVCSRNYGKFANIGSEDIVENVNGIRKECGGVLSSTGELWFQTSIIVLVLVELMRRLASPRISEKHGVAWLVWCDLRLPWYPLISSCHIDQNVEVYHFFEQ</sequence>
<evidence type="ECO:0000313" key="2">
    <source>
        <dbReference type="EMBL" id="APA14096.1"/>
    </source>
</evidence>
<protein>
    <submittedName>
        <fullName evidence="2">Uncharacterized protein</fullName>
    </submittedName>
</protein>
<dbReference type="RefSeq" id="XP_001587824.1">
    <property type="nucleotide sequence ID" value="XM_001587774.1"/>
</dbReference>